<dbReference type="Proteomes" id="UP000183971">
    <property type="component" value="Unassembled WGS sequence"/>
</dbReference>
<sequence length="74" mass="7829">MNSVSAPGEPQVVRNGLQSPPINTSKDMASRLASNPRDAQSNYDVMSSRSNMKASGNLIDATEDLANIGDYNAS</sequence>
<keyword evidence="3" id="KW-1185">Reference proteome</keyword>
<dbReference type="EMBL" id="FJOF01000001">
    <property type="protein sequence ID" value="CZR35334.1"/>
    <property type="molecule type" value="Genomic_DNA"/>
</dbReference>
<dbReference type="VEuPathDB" id="FungiDB:FPRO_00543"/>
<reference evidence="3" key="1">
    <citation type="journal article" date="2016" name="Genome Biol. Evol.">
        <title>Comparative 'omics' of the Fusarium fujikuroi species complex highlights differences in genetic potential and metabolite synthesis.</title>
        <authorList>
            <person name="Niehaus E.-M."/>
            <person name="Muensterkoetter M."/>
            <person name="Proctor R.H."/>
            <person name="Brown D.W."/>
            <person name="Sharon A."/>
            <person name="Idan Y."/>
            <person name="Oren-Young L."/>
            <person name="Sieber C.M."/>
            <person name="Novak O."/>
            <person name="Pencik A."/>
            <person name="Tarkowska D."/>
            <person name="Hromadova K."/>
            <person name="Freeman S."/>
            <person name="Maymon M."/>
            <person name="Elazar M."/>
            <person name="Youssef S.A."/>
            <person name="El-Shabrawy E.S.M."/>
            <person name="Shalaby A.B.A."/>
            <person name="Houterman P."/>
            <person name="Brock N.L."/>
            <person name="Burkhardt I."/>
            <person name="Tsavkelova E.A."/>
            <person name="Dickschat J.S."/>
            <person name="Galuszka P."/>
            <person name="Gueldener U."/>
            <person name="Tudzynski B."/>
        </authorList>
    </citation>
    <scope>NUCLEOTIDE SEQUENCE [LARGE SCALE GENOMIC DNA]</scope>
    <source>
        <strain evidence="3">ET1</strain>
    </source>
</reference>
<name>A0A1L7V5F0_FUSPR</name>
<dbReference type="GeneID" id="42045433"/>
<feature type="region of interest" description="Disordered" evidence="1">
    <location>
        <begin position="1"/>
        <end position="45"/>
    </location>
</feature>
<evidence type="ECO:0000313" key="2">
    <source>
        <dbReference type="EMBL" id="CZR35334.1"/>
    </source>
</evidence>
<protein>
    <submittedName>
        <fullName evidence="2">Uncharacterized protein</fullName>
    </submittedName>
</protein>
<proteinExistence type="predicted"/>
<dbReference type="AlphaFoldDB" id="A0A1L7V5F0"/>
<dbReference type="RefSeq" id="XP_031075927.1">
    <property type="nucleotide sequence ID" value="XM_031225248.1"/>
</dbReference>
<evidence type="ECO:0000313" key="3">
    <source>
        <dbReference type="Proteomes" id="UP000183971"/>
    </source>
</evidence>
<gene>
    <name evidence="2" type="ORF">FPRO_00543</name>
</gene>
<organism evidence="2 3">
    <name type="scientific">Fusarium proliferatum (strain ET1)</name>
    <name type="common">Orchid endophyte fungus</name>
    <dbReference type="NCBI Taxonomy" id="1227346"/>
    <lineage>
        <taxon>Eukaryota</taxon>
        <taxon>Fungi</taxon>
        <taxon>Dikarya</taxon>
        <taxon>Ascomycota</taxon>
        <taxon>Pezizomycotina</taxon>
        <taxon>Sordariomycetes</taxon>
        <taxon>Hypocreomycetidae</taxon>
        <taxon>Hypocreales</taxon>
        <taxon>Nectriaceae</taxon>
        <taxon>Fusarium</taxon>
        <taxon>Fusarium fujikuroi species complex</taxon>
    </lineage>
</organism>
<evidence type="ECO:0000256" key="1">
    <source>
        <dbReference type="SAM" id="MobiDB-lite"/>
    </source>
</evidence>
<accession>A0A1L7V5F0</accession>
<comment type="caution">
    <text evidence="2">The sequence shown here is derived from an EMBL/GenBank/DDBJ whole genome shotgun (WGS) entry which is preliminary data.</text>
</comment>
<feature type="compositionally biased region" description="Polar residues" evidence="1">
    <location>
        <begin position="16"/>
        <end position="27"/>
    </location>
</feature>